<accession>A0AAV8HD12</accession>
<dbReference type="Proteomes" id="UP001140206">
    <property type="component" value="Chromosome 1"/>
</dbReference>
<dbReference type="Gene3D" id="3.30.40.10">
    <property type="entry name" value="Zinc/RING finger domain, C3HC4 (zinc finger)"/>
    <property type="match status" value="1"/>
</dbReference>
<proteinExistence type="inferred from homology"/>
<comment type="function">
    <text evidence="1">Might act as an E3 ubiquitin-protein ligase, or as part of E3 complex, which accepts ubiquitin from specific E2 ubiquitin-conjugating enzymes and then transfers it to substrates.</text>
</comment>
<feature type="domain" description="RING-type" evidence="11">
    <location>
        <begin position="72"/>
        <end position="146"/>
    </location>
</feature>
<evidence type="ECO:0000313" key="13">
    <source>
        <dbReference type="Proteomes" id="UP001140206"/>
    </source>
</evidence>
<feature type="domain" description="RING-type" evidence="10">
    <location>
        <begin position="76"/>
        <end position="122"/>
    </location>
</feature>
<dbReference type="Pfam" id="PF13923">
    <property type="entry name" value="zf-C3HC4_2"/>
    <property type="match status" value="1"/>
</dbReference>
<keyword evidence="4" id="KW-0479">Metal-binding</keyword>
<dbReference type="EMBL" id="JAMFTS010000001">
    <property type="protein sequence ID" value="KAJ4813571.1"/>
    <property type="molecule type" value="Genomic_DNA"/>
</dbReference>
<gene>
    <name evidence="12" type="ORF">LUZ62_026137</name>
</gene>
<reference evidence="12" key="1">
    <citation type="submission" date="2022-08" db="EMBL/GenBank/DDBJ databases">
        <authorList>
            <person name="Marques A."/>
        </authorList>
    </citation>
    <scope>NUCLEOTIDE SEQUENCE</scope>
    <source>
        <strain evidence="12">RhyPub2mFocal</strain>
        <tissue evidence="12">Leaves</tissue>
    </source>
</reference>
<sequence length="146" mass="16575">MGEPSNADISDQIDDFYFTALPNYNQTQDLIPISDENYAKELQLQEFLFSAFTRSVPSAQTERKDKVSSPLSQVVCKICMETLPTAELFRTSNDCSHVFCRDCLSRYLGTEIQENISVVRCPDENCKAVLEPGMCQELLPSEVFER</sequence>
<keyword evidence="13" id="KW-1185">Reference proteome</keyword>
<organism evidence="12 13">
    <name type="scientific">Rhynchospora pubera</name>
    <dbReference type="NCBI Taxonomy" id="906938"/>
    <lineage>
        <taxon>Eukaryota</taxon>
        <taxon>Viridiplantae</taxon>
        <taxon>Streptophyta</taxon>
        <taxon>Embryophyta</taxon>
        <taxon>Tracheophyta</taxon>
        <taxon>Spermatophyta</taxon>
        <taxon>Magnoliopsida</taxon>
        <taxon>Liliopsida</taxon>
        <taxon>Poales</taxon>
        <taxon>Cyperaceae</taxon>
        <taxon>Cyperoideae</taxon>
        <taxon>Rhynchosporeae</taxon>
        <taxon>Rhynchospora</taxon>
    </lineage>
</organism>
<evidence type="ECO:0000256" key="3">
    <source>
        <dbReference type="ARBA" id="ARBA00022679"/>
    </source>
</evidence>
<keyword evidence="8" id="KW-0862">Zinc</keyword>
<evidence type="ECO:0000256" key="9">
    <source>
        <dbReference type="PROSITE-ProRule" id="PRU00175"/>
    </source>
</evidence>
<dbReference type="InterPro" id="IPR044066">
    <property type="entry name" value="TRIAD_supradom"/>
</dbReference>
<dbReference type="GO" id="GO:0008270">
    <property type="term" value="F:zinc ion binding"/>
    <property type="evidence" value="ECO:0007669"/>
    <property type="project" value="UniProtKB-KW"/>
</dbReference>
<dbReference type="PROSITE" id="PS50089">
    <property type="entry name" value="ZF_RING_2"/>
    <property type="match status" value="1"/>
</dbReference>
<name>A0AAV8HD12_9POAL</name>
<protein>
    <submittedName>
        <fullName evidence="12">RING/U-box superfamily protein</fullName>
    </submittedName>
</protein>
<evidence type="ECO:0000259" key="10">
    <source>
        <dbReference type="PROSITE" id="PS50089"/>
    </source>
</evidence>
<comment type="similarity">
    <text evidence="2">Belongs to the RBR family. Ariadne subfamily.</text>
</comment>
<dbReference type="InterPro" id="IPR001841">
    <property type="entry name" value="Znf_RING"/>
</dbReference>
<evidence type="ECO:0000256" key="4">
    <source>
        <dbReference type="ARBA" id="ARBA00022723"/>
    </source>
</evidence>
<dbReference type="PROSITE" id="PS00518">
    <property type="entry name" value="ZF_RING_1"/>
    <property type="match status" value="1"/>
</dbReference>
<evidence type="ECO:0000256" key="8">
    <source>
        <dbReference type="ARBA" id="ARBA00022833"/>
    </source>
</evidence>
<keyword evidence="5" id="KW-0677">Repeat</keyword>
<dbReference type="InterPro" id="IPR031127">
    <property type="entry name" value="E3_UB_ligase_RBR"/>
</dbReference>
<evidence type="ECO:0000256" key="2">
    <source>
        <dbReference type="ARBA" id="ARBA00005884"/>
    </source>
</evidence>
<dbReference type="InterPro" id="IPR013083">
    <property type="entry name" value="Znf_RING/FYVE/PHD"/>
</dbReference>
<dbReference type="FunFam" id="3.30.40.10:FF:000230">
    <property type="entry name" value="RBR-type E3 ubiquitin transferase"/>
    <property type="match status" value="1"/>
</dbReference>
<evidence type="ECO:0000256" key="7">
    <source>
        <dbReference type="ARBA" id="ARBA00022786"/>
    </source>
</evidence>
<dbReference type="PANTHER" id="PTHR11685">
    <property type="entry name" value="RBR FAMILY RING FINGER AND IBR DOMAIN-CONTAINING"/>
    <property type="match status" value="1"/>
</dbReference>
<dbReference type="GO" id="GO:0004842">
    <property type="term" value="F:ubiquitin-protein transferase activity"/>
    <property type="evidence" value="ECO:0007669"/>
    <property type="project" value="InterPro"/>
</dbReference>
<keyword evidence="3" id="KW-0808">Transferase</keyword>
<keyword evidence="7" id="KW-0833">Ubl conjugation pathway</keyword>
<evidence type="ECO:0000259" key="11">
    <source>
        <dbReference type="PROSITE" id="PS51873"/>
    </source>
</evidence>
<dbReference type="SUPFAM" id="SSF57850">
    <property type="entry name" value="RING/U-box"/>
    <property type="match status" value="1"/>
</dbReference>
<evidence type="ECO:0000256" key="5">
    <source>
        <dbReference type="ARBA" id="ARBA00022737"/>
    </source>
</evidence>
<dbReference type="PROSITE" id="PS51873">
    <property type="entry name" value="TRIAD"/>
    <property type="match status" value="1"/>
</dbReference>
<evidence type="ECO:0000256" key="6">
    <source>
        <dbReference type="ARBA" id="ARBA00022771"/>
    </source>
</evidence>
<evidence type="ECO:0000313" key="12">
    <source>
        <dbReference type="EMBL" id="KAJ4813571.1"/>
    </source>
</evidence>
<dbReference type="InterPro" id="IPR017907">
    <property type="entry name" value="Znf_RING_CS"/>
</dbReference>
<keyword evidence="6 9" id="KW-0863">Zinc-finger</keyword>
<comment type="caution">
    <text evidence="12">The sequence shown here is derived from an EMBL/GenBank/DDBJ whole genome shotgun (WGS) entry which is preliminary data.</text>
</comment>
<dbReference type="GO" id="GO:0016567">
    <property type="term" value="P:protein ubiquitination"/>
    <property type="evidence" value="ECO:0007669"/>
    <property type="project" value="InterPro"/>
</dbReference>
<dbReference type="AlphaFoldDB" id="A0AAV8HD12"/>
<evidence type="ECO:0000256" key="1">
    <source>
        <dbReference type="ARBA" id="ARBA00003976"/>
    </source>
</evidence>